<reference evidence="4 5" key="1">
    <citation type="submission" date="2020-07" db="EMBL/GenBank/DDBJ databases">
        <title>Complete genome sequence of Chitinibacter sp. 2T18.</title>
        <authorList>
            <person name="Bae J.-W."/>
            <person name="Choi J.-W."/>
        </authorList>
    </citation>
    <scope>NUCLEOTIDE SEQUENCE [LARGE SCALE GENOMIC DNA]</scope>
    <source>
        <strain evidence="4 5">2T18</strain>
    </source>
</reference>
<dbReference type="Proteomes" id="UP000509597">
    <property type="component" value="Chromosome"/>
</dbReference>
<dbReference type="AlphaFoldDB" id="A0A7H9BML0"/>
<sequence>MALLTRYRLRRATLDDLSAIVSWPQTPTELRYLFPRASWPAEPLQLLEHLAGHEDGFVVCDEDRVLGFASLYNTKHNGRAWIGHLVVHPRARRMGVARYLVCALSTIAQDRHQAIEMATICFANNQSAYDFYHNIGFRNEGWETRIDHKGDALKVYRLTKTI</sequence>
<gene>
    <name evidence="4" type="ORF">HQ393_15130</name>
</gene>
<keyword evidence="1 4" id="KW-0808">Transferase</keyword>
<dbReference type="PANTHER" id="PTHR43877:SF2">
    <property type="entry name" value="AMINOALKYLPHOSPHONATE N-ACETYLTRANSFERASE-RELATED"/>
    <property type="match status" value="1"/>
</dbReference>
<name>A0A7H9BML0_9NEIS</name>
<organism evidence="4 5">
    <name type="scientific">Chitinibacter bivalviorum</name>
    <dbReference type="NCBI Taxonomy" id="2739434"/>
    <lineage>
        <taxon>Bacteria</taxon>
        <taxon>Pseudomonadati</taxon>
        <taxon>Pseudomonadota</taxon>
        <taxon>Betaproteobacteria</taxon>
        <taxon>Neisseriales</taxon>
        <taxon>Chitinibacteraceae</taxon>
        <taxon>Chitinibacter</taxon>
    </lineage>
</organism>
<dbReference type="CDD" id="cd04301">
    <property type="entry name" value="NAT_SF"/>
    <property type="match status" value="1"/>
</dbReference>
<dbReference type="EMBL" id="CP058627">
    <property type="protein sequence ID" value="QLG89468.1"/>
    <property type="molecule type" value="Genomic_DNA"/>
</dbReference>
<keyword evidence="5" id="KW-1185">Reference proteome</keyword>
<keyword evidence="2" id="KW-0012">Acyltransferase</keyword>
<dbReference type="GO" id="GO:0016747">
    <property type="term" value="F:acyltransferase activity, transferring groups other than amino-acyl groups"/>
    <property type="evidence" value="ECO:0007669"/>
    <property type="project" value="InterPro"/>
</dbReference>
<dbReference type="InterPro" id="IPR050832">
    <property type="entry name" value="Bact_Acetyltransf"/>
</dbReference>
<proteinExistence type="predicted"/>
<dbReference type="InterPro" id="IPR000182">
    <property type="entry name" value="GNAT_dom"/>
</dbReference>
<dbReference type="InterPro" id="IPR016181">
    <property type="entry name" value="Acyl_CoA_acyltransferase"/>
</dbReference>
<dbReference type="KEGG" id="chiz:HQ393_15130"/>
<evidence type="ECO:0000313" key="4">
    <source>
        <dbReference type="EMBL" id="QLG89468.1"/>
    </source>
</evidence>
<dbReference type="PANTHER" id="PTHR43877">
    <property type="entry name" value="AMINOALKYLPHOSPHONATE N-ACETYLTRANSFERASE-RELATED-RELATED"/>
    <property type="match status" value="1"/>
</dbReference>
<evidence type="ECO:0000256" key="1">
    <source>
        <dbReference type="ARBA" id="ARBA00022679"/>
    </source>
</evidence>
<evidence type="ECO:0000313" key="5">
    <source>
        <dbReference type="Proteomes" id="UP000509597"/>
    </source>
</evidence>
<dbReference type="SUPFAM" id="SSF55729">
    <property type="entry name" value="Acyl-CoA N-acyltransferases (Nat)"/>
    <property type="match status" value="1"/>
</dbReference>
<evidence type="ECO:0000259" key="3">
    <source>
        <dbReference type="PROSITE" id="PS51186"/>
    </source>
</evidence>
<feature type="domain" description="N-acetyltransferase" evidence="3">
    <location>
        <begin position="7"/>
        <end position="162"/>
    </location>
</feature>
<evidence type="ECO:0000256" key="2">
    <source>
        <dbReference type="ARBA" id="ARBA00023315"/>
    </source>
</evidence>
<accession>A0A7H9BML0</accession>
<protein>
    <submittedName>
        <fullName evidence="4">GNAT family N-acetyltransferase</fullName>
    </submittedName>
</protein>
<dbReference type="Pfam" id="PF00583">
    <property type="entry name" value="Acetyltransf_1"/>
    <property type="match status" value="1"/>
</dbReference>
<dbReference type="PROSITE" id="PS51186">
    <property type="entry name" value="GNAT"/>
    <property type="match status" value="1"/>
</dbReference>
<dbReference type="RefSeq" id="WP_179356118.1">
    <property type="nucleotide sequence ID" value="NZ_CP058627.1"/>
</dbReference>
<dbReference type="Gene3D" id="3.40.630.30">
    <property type="match status" value="1"/>
</dbReference>